<dbReference type="PANTHER" id="PTHR48111">
    <property type="entry name" value="REGULATOR OF RPOS"/>
    <property type="match status" value="1"/>
</dbReference>
<comment type="caution">
    <text evidence="9">The sequence shown here is derived from an EMBL/GenBank/DDBJ whole genome shotgun (WGS) entry which is preliminary data.</text>
</comment>
<organism evidence="9 10">
    <name type="scientific">Paracoccus onubensis</name>
    <dbReference type="NCBI Taxonomy" id="1675788"/>
    <lineage>
        <taxon>Bacteria</taxon>
        <taxon>Pseudomonadati</taxon>
        <taxon>Pseudomonadota</taxon>
        <taxon>Alphaproteobacteria</taxon>
        <taxon>Rhodobacterales</taxon>
        <taxon>Paracoccaceae</taxon>
        <taxon>Paracoccus</taxon>
    </lineage>
</organism>
<evidence type="ECO:0000256" key="1">
    <source>
        <dbReference type="ARBA" id="ARBA00022553"/>
    </source>
</evidence>
<dbReference type="GO" id="GO:0032993">
    <property type="term" value="C:protein-DNA complex"/>
    <property type="evidence" value="ECO:0007669"/>
    <property type="project" value="TreeGrafter"/>
</dbReference>
<dbReference type="Pfam" id="PF00072">
    <property type="entry name" value="Response_reg"/>
    <property type="match status" value="1"/>
</dbReference>
<evidence type="ECO:0000313" key="9">
    <source>
        <dbReference type="EMBL" id="RJE84108.1"/>
    </source>
</evidence>
<dbReference type="Proteomes" id="UP000284202">
    <property type="component" value="Unassembled WGS sequence"/>
</dbReference>
<dbReference type="PANTHER" id="PTHR48111:SF1">
    <property type="entry name" value="TWO-COMPONENT RESPONSE REGULATOR ORR33"/>
    <property type="match status" value="1"/>
</dbReference>
<evidence type="ECO:0000256" key="5">
    <source>
        <dbReference type="ARBA" id="ARBA00023163"/>
    </source>
</evidence>
<dbReference type="SUPFAM" id="SSF52172">
    <property type="entry name" value="CheY-like"/>
    <property type="match status" value="1"/>
</dbReference>
<dbReference type="InterPro" id="IPR036388">
    <property type="entry name" value="WH-like_DNA-bd_sf"/>
</dbReference>
<keyword evidence="2" id="KW-0902">Two-component regulatory system</keyword>
<dbReference type="Gene3D" id="3.40.50.2300">
    <property type="match status" value="1"/>
</dbReference>
<feature type="domain" description="Response regulatory" evidence="7">
    <location>
        <begin position="130"/>
        <end position="246"/>
    </location>
</feature>
<evidence type="ECO:0000256" key="4">
    <source>
        <dbReference type="ARBA" id="ARBA00023125"/>
    </source>
</evidence>
<dbReference type="AlphaFoldDB" id="A0A418ST98"/>
<reference evidence="10" key="1">
    <citation type="submission" date="2018-09" db="EMBL/GenBank/DDBJ databases">
        <title>Acidovorax cavernicola nov. sp. isolated from Gruta de las Maravillas (Aracena, Spain).</title>
        <authorList>
            <person name="Jurado V."/>
            <person name="Gutierrez-Patricio S."/>
            <person name="Gonzalez-Pimentel J.L."/>
            <person name="Miller A.Z."/>
            <person name="Laiz L."/>
            <person name="Saiz-Jimenez C."/>
        </authorList>
    </citation>
    <scope>NUCLEOTIDE SEQUENCE [LARGE SCALE GENOMIC DNA]</scope>
    <source>
        <strain evidence="10">1011MAR3C25</strain>
    </source>
</reference>
<evidence type="ECO:0000259" key="8">
    <source>
        <dbReference type="PROSITE" id="PS50931"/>
    </source>
</evidence>
<evidence type="ECO:0000256" key="6">
    <source>
        <dbReference type="PROSITE-ProRule" id="PRU00169"/>
    </source>
</evidence>
<feature type="modified residue" description="4-aspartylphosphate" evidence="6">
    <location>
        <position position="179"/>
    </location>
</feature>
<keyword evidence="1 6" id="KW-0597">Phosphoprotein</keyword>
<dbReference type="Gene3D" id="1.10.10.10">
    <property type="entry name" value="Winged helix-like DNA-binding domain superfamily/Winged helix DNA-binding domain"/>
    <property type="match status" value="1"/>
</dbReference>
<dbReference type="OrthoDB" id="9812260at2"/>
<dbReference type="PRINTS" id="PR00039">
    <property type="entry name" value="HTHLYSR"/>
</dbReference>
<evidence type="ECO:0000256" key="3">
    <source>
        <dbReference type="ARBA" id="ARBA00023015"/>
    </source>
</evidence>
<dbReference type="PROSITE" id="PS50931">
    <property type="entry name" value="HTH_LYSR"/>
    <property type="match status" value="1"/>
</dbReference>
<keyword evidence="5" id="KW-0804">Transcription</keyword>
<gene>
    <name evidence="9" type="ORF">D3P04_13945</name>
</gene>
<dbReference type="GO" id="GO:0000156">
    <property type="term" value="F:phosphorelay response regulator activity"/>
    <property type="evidence" value="ECO:0007669"/>
    <property type="project" value="TreeGrafter"/>
</dbReference>
<accession>A0A418ST98</accession>
<dbReference type="EMBL" id="QZCG01000009">
    <property type="protein sequence ID" value="RJE84108.1"/>
    <property type="molecule type" value="Genomic_DNA"/>
</dbReference>
<keyword evidence="4" id="KW-0238">DNA-binding</keyword>
<evidence type="ECO:0000313" key="10">
    <source>
        <dbReference type="Proteomes" id="UP000284202"/>
    </source>
</evidence>
<dbReference type="InterPro" id="IPR011006">
    <property type="entry name" value="CheY-like_superfamily"/>
</dbReference>
<evidence type="ECO:0000256" key="2">
    <source>
        <dbReference type="ARBA" id="ARBA00023012"/>
    </source>
</evidence>
<dbReference type="InterPro" id="IPR001789">
    <property type="entry name" value="Sig_transdc_resp-reg_receiver"/>
</dbReference>
<dbReference type="Pfam" id="PF00126">
    <property type="entry name" value="HTH_1"/>
    <property type="match status" value="1"/>
</dbReference>
<sequence>MMKVLGAPCITVPAQAILTVMENLKRNLPPLTSLVAFEAAARLGSFSDAARELNVTREAVSRQIRALEAHLGLSLFERSANSTVLRDWGARYFETVSGNLENIALASVAIRGDEDESVPPELPVESDQEHILIVDDMAANIRRLQDVLQDRYQITAHTRAEDALDWLLAGGAADLIMLDVRMSGMDGYALCRRLKAMPHYAKVPVMFLTSLDAPEDETEGFSVGACDYIARPFAPAVLLARIRVQLDLRSSNLALENLLQRRADRLERAETLLADIRNRLADYGD</sequence>
<name>A0A418ST98_9RHOB</name>
<dbReference type="GO" id="GO:0003700">
    <property type="term" value="F:DNA-binding transcription factor activity"/>
    <property type="evidence" value="ECO:0007669"/>
    <property type="project" value="InterPro"/>
</dbReference>
<dbReference type="InterPro" id="IPR000847">
    <property type="entry name" value="LysR_HTH_N"/>
</dbReference>
<keyword evidence="10" id="KW-1185">Reference proteome</keyword>
<feature type="domain" description="HTH lysR-type" evidence="8">
    <location>
        <begin position="29"/>
        <end position="86"/>
    </location>
</feature>
<evidence type="ECO:0000259" key="7">
    <source>
        <dbReference type="PROSITE" id="PS50110"/>
    </source>
</evidence>
<dbReference type="InterPro" id="IPR036390">
    <property type="entry name" value="WH_DNA-bd_sf"/>
</dbReference>
<dbReference type="SUPFAM" id="SSF46785">
    <property type="entry name" value="Winged helix' DNA-binding domain"/>
    <property type="match status" value="1"/>
</dbReference>
<keyword evidence="3" id="KW-0805">Transcription regulation</keyword>
<dbReference type="GO" id="GO:0005829">
    <property type="term" value="C:cytosol"/>
    <property type="evidence" value="ECO:0007669"/>
    <property type="project" value="TreeGrafter"/>
</dbReference>
<dbReference type="SMART" id="SM00448">
    <property type="entry name" value="REC"/>
    <property type="match status" value="1"/>
</dbReference>
<proteinExistence type="predicted"/>
<dbReference type="GO" id="GO:0000976">
    <property type="term" value="F:transcription cis-regulatory region binding"/>
    <property type="evidence" value="ECO:0007669"/>
    <property type="project" value="TreeGrafter"/>
</dbReference>
<dbReference type="PROSITE" id="PS50110">
    <property type="entry name" value="RESPONSE_REGULATORY"/>
    <property type="match status" value="1"/>
</dbReference>
<protein>
    <submittedName>
        <fullName evidence="9">Response regulator</fullName>
    </submittedName>
</protein>
<dbReference type="InterPro" id="IPR039420">
    <property type="entry name" value="WalR-like"/>
</dbReference>